<feature type="transmembrane region" description="Helical" evidence="2">
    <location>
        <begin position="6"/>
        <end position="29"/>
    </location>
</feature>
<name>A0A2T1DUS0_9CYAN</name>
<evidence type="ECO:0000313" key="3">
    <source>
        <dbReference type="EMBL" id="PSB24212.1"/>
    </source>
</evidence>
<reference evidence="4" key="1">
    <citation type="submission" date="2018-02" db="EMBL/GenBank/DDBJ databases">
        <authorList>
            <person name="Moore K."/>
            <person name="Momper L."/>
        </authorList>
    </citation>
    <scope>NUCLEOTIDE SEQUENCE [LARGE SCALE GENOMIC DNA]</scope>
    <source>
        <strain evidence="4">ULC18</strain>
    </source>
</reference>
<proteinExistence type="predicted"/>
<gene>
    <name evidence="3" type="ORF">C7B82_27940</name>
</gene>
<keyword evidence="2" id="KW-0472">Membrane</keyword>
<feature type="compositionally biased region" description="Basic and acidic residues" evidence="1">
    <location>
        <begin position="36"/>
        <end position="56"/>
    </location>
</feature>
<sequence length="64" mass="7363">METSAFNVLVLVAFGLMIVVSGGIVYLTIAEWRDRRRRDEERRADRPIARSTDKISRNNGKVKK</sequence>
<dbReference type="EMBL" id="PVWK01000151">
    <property type="protein sequence ID" value="PSB24212.1"/>
    <property type="molecule type" value="Genomic_DNA"/>
</dbReference>
<organism evidence="3 4">
    <name type="scientific">Stenomitos frigidus ULC18</name>
    <dbReference type="NCBI Taxonomy" id="2107698"/>
    <lineage>
        <taxon>Bacteria</taxon>
        <taxon>Bacillati</taxon>
        <taxon>Cyanobacteriota</taxon>
        <taxon>Cyanophyceae</taxon>
        <taxon>Leptolyngbyales</taxon>
        <taxon>Leptolyngbyaceae</taxon>
        <taxon>Stenomitos</taxon>
    </lineage>
</organism>
<evidence type="ECO:0000256" key="2">
    <source>
        <dbReference type="SAM" id="Phobius"/>
    </source>
</evidence>
<comment type="caution">
    <text evidence="3">The sequence shown here is derived from an EMBL/GenBank/DDBJ whole genome shotgun (WGS) entry which is preliminary data.</text>
</comment>
<reference evidence="3 4" key="2">
    <citation type="submission" date="2018-03" db="EMBL/GenBank/DDBJ databases">
        <title>The ancient ancestry and fast evolution of plastids.</title>
        <authorList>
            <person name="Moore K.R."/>
            <person name="Magnabosco C."/>
            <person name="Momper L."/>
            <person name="Gold D.A."/>
            <person name="Bosak T."/>
            <person name="Fournier G.P."/>
        </authorList>
    </citation>
    <scope>NUCLEOTIDE SEQUENCE [LARGE SCALE GENOMIC DNA]</scope>
    <source>
        <strain evidence="3 4">ULC18</strain>
    </source>
</reference>
<accession>A0A2T1DUS0</accession>
<dbReference type="RefSeq" id="WP_106260299.1">
    <property type="nucleotide sequence ID" value="NZ_CAWNSW010000069.1"/>
</dbReference>
<evidence type="ECO:0000256" key="1">
    <source>
        <dbReference type="SAM" id="MobiDB-lite"/>
    </source>
</evidence>
<keyword evidence="2" id="KW-1133">Transmembrane helix</keyword>
<dbReference type="AlphaFoldDB" id="A0A2T1DUS0"/>
<protein>
    <submittedName>
        <fullName evidence="3">Uncharacterized protein</fullName>
    </submittedName>
</protein>
<keyword evidence="2" id="KW-0812">Transmembrane</keyword>
<dbReference type="Proteomes" id="UP000239576">
    <property type="component" value="Unassembled WGS sequence"/>
</dbReference>
<feature type="region of interest" description="Disordered" evidence="1">
    <location>
        <begin position="36"/>
        <end position="64"/>
    </location>
</feature>
<keyword evidence="4" id="KW-1185">Reference proteome</keyword>
<evidence type="ECO:0000313" key="4">
    <source>
        <dbReference type="Proteomes" id="UP000239576"/>
    </source>
</evidence>